<dbReference type="EMBL" id="JACXAA010000016">
    <property type="protein sequence ID" value="MBD2757003.1"/>
    <property type="molecule type" value="Genomic_DNA"/>
</dbReference>
<name>A0A927B829_9BACT</name>
<dbReference type="AlphaFoldDB" id="A0A927B829"/>
<sequence>MKTLIKSLALALTVSFATSAATFANPNPGGRTAAVASYQSSVYTTINGKLSIALDKQTVGAVDVRLKNDKGDVLYSQHLGKKESQYRTRLNLSELPDGAYEVEITNGVDKTTHKLTLSTKTPTTPSRLVAMN</sequence>
<dbReference type="Proteomes" id="UP000653797">
    <property type="component" value="Unassembled WGS sequence"/>
</dbReference>
<accession>A0A927B829</accession>
<protein>
    <recommendedName>
        <fullName evidence="4">T9SS type A sorting domain-containing protein</fullName>
    </recommendedName>
</protein>
<keyword evidence="3" id="KW-1185">Reference proteome</keyword>
<comment type="caution">
    <text evidence="2">The sequence shown here is derived from an EMBL/GenBank/DDBJ whole genome shotgun (WGS) entry which is preliminary data.</text>
</comment>
<reference evidence="2" key="1">
    <citation type="submission" date="2020-09" db="EMBL/GenBank/DDBJ databases">
        <authorList>
            <person name="Kim M.K."/>
        </authorList>
    </citation>
    <scope>NUCLEOTIDE SEQUENCE</scope>
    <source>
        <strain evidence="2">BT704</strain>
    </source>
</reference>
<dbReference type="RefSeq" id="WP_191042629.1">
    <property type="nucleotide sequence ID" value="NZ_JACXAA010000016.1"/>
</dbReference>
<gene>
    <name evidence="2" type="ORF">IC230_29250</name>
</gene>
<organism evidence="2 3">
    <name type="scientific">Spirosoma validum</name>
    <dbReference type="NCBI Taxonomy" id="2771355"/>
    <lineage>
        <taxon>Bacteria</taxon>
        <taxon>Pseudomonadati</taxon>
        <taxon>Bacteroidota</taxon>
        <taxon>Cytophagia</taxon>
        <taxon>Cytophagales</taxon>
        <taxon>Cytophagaceae</taxon>
        <taxon>Spirosoma</taxon>
    </lineage>
</organism>
<evidence type="ECO:0000256" key="1">
    <source>
        <dbReference type="SAM" id="SignalP"/>
    </source>
</evidence>
<feature type="signal peptide" evidence="1">
    <location>
        <begin position="1"/>
        <end position="20"/>
    </location>
</feature>
<evidence type="ECO:0008006" key="4">
    <source>
        <dbReference type="Google" id="ProtNLM"/>
    </source>
</evidence>
<evidence type="ECO:0000313" key="2">
    <source>
        <dbReference type="EMBL" id="MBD2757003.1"/>
    </source>
</evidence>
<evidence type="ECO:0000313" key="3">
    <source>
        <dbReference type="Proteomes" id="UP000653797"/>
    </source>
</evidence>
<keyword evidence="1" id="KW-0732">Signal</keyword>
<proteinExistence type="predicted"/>
<feature type="chain" id="PRO_5037112217" description="T9SS type A sorting domain-containing protein" evidence="1">
    <location>
        <begin position="21"/>
        <end position="132"/>
    </location>
</feature>